<feature type="domain" description="3-dehydroquinate synthase C-terminal" evidence="19">
    <location>
        <begin position="185"/>
        <end position="327"/>
    </location>
</feature>
<evidence type="ECO:0000259" key="19">
    <source>
        <dbReference type="Pfam" id="PF24621"/>
    </source>
</evidence>
<dbReference type="InterPro" id="IPR030960">
    <property type="entry name" value="DHQS/DOIS_N"/>
</dbReference>
<evidence type="ECO:0000256" key="6">
    <source>
        <dbReference type="ARBA" id="ARBA00013031"/>
    </source>
</evidence>
<reference evidence="20 21" key="1">
    <citation type="journal article" date="2021" name="bioRxiv">
        <title>Unraveling nitrogen, sulfur and carbon metabolic pathways and microbial community transcriptional responses to substrate deprivation and toxicity stresses in a bioreactor mimicking anoxic brackish coastal sediment conditions.</title>
        <authorList>
            <person name="Martins P.D."/>
            <person name="Echeveste M.J."/>
            <person name="Arshad A."/>
            <person name="Kurth J."/>
            <person name="Ouboter H."/>
            <person name="Jetten M.S.M."/>
            <person name="Welte C.U."/>
        </authorList>
    </citation>
    <scope>NUCLEOTIDE SEQUENCE [LARGE SCALE GENOMIC DNA]</scope>
    <source>
        <strain evidence="20">MAG_38</strain>
    </source>
</reference>
<evidence type="ECO:0000313" key="21">
    <source>
        <dbReference type="Proteomes" id="UP001197609"/>
    </source>
</evidence>
<dbReference type="GO" id="GO:0046872">
    <property type="term" value="F:metal ion binding"/>
    <property type="evidence" value="ECO:0007669"/>
    <property type="project" value="UniProtKB-KW"/>
</dbReference>
<feature type="binding site" evidence="17">
    <location>
        <position position="146"/>
    </location>
    <ligand>
        <name>NAD(+)</name>
        <dbReference type="ChEBI" id="CHEBI:57540"/>
    </ligand>
</feature>
<evidence type="ECO:0000256" key="14">
    <source>
        <dbReference type="ARBA" id="ARBA00023141"/>
    </source>
</evidence>
<accession>A0AAJ1AJY3</accession>
<name>A0AAJ1AJY3_9BACT</name>
<evidence type="ECO:0000259" key="18">
    <source>
        <dbReference type="Pfam" id="PF01761"/>
    </source>
</evidence>
<comment type="pathway">
    <text evidence="4 17">Metabolic intermediate biosynthesis; chorismate biosynthesis; chorismate from D-erythrose 4-phosphate and phosphoenolpyruvate: step 2/7.</text>
</comment>
<comment type="caution">
    <text evidence="17">Lacks conserved residue(s) required for the propagation of feature annotation.</text>
</comment>
<dbReference type="InterPro" id="IPR050071">
    <property type="entry name" value="Dehydroquinate_synthase"/>
</dbReference>
<keyword evidence="14 17" id="KW-0057">Aromatic amino acid biosynthesis</keyword>
<organism evidence="20 21">
    <name type="scientific">Candidatus Methylomirabilis tolerans</name>
    <dbReference type="NCBI Taxonomy" id="3123416"/>
    <lineage>
        <taxon>Bacteria</taxon>
        <taxon>Candidatus Methylomirabilota</taxon>
        <taxon>Candidatus Methylomirabilia</taxon>
        <taxon>Candidatus Methylomirabilales</taxon>
        <taxon>Candidatus Methylomirabilaceae</taxon>
        <taxon>Candidatus Methylomirabilis</taxon>
    </lineage>
</organism>
<evidence type="ECO:0000256" key="8">
    <source>
        <dbReference type="ARBA" id="ARBA00022490"/>
    </source>
</evidence>
<dbReference type="PIRSF" id="PIRSF001455">
    <property type="entry name" value="DHQ_synth"/>
    <property type="match status" value="1"/>
</dbReference>
<dbReference type="NCBIfam" id="TIGR01357">
    <property type="entry name" value="aroB"/>
    <property type="match status" value="1"/>
</dbReference>
<evidence type="ECO:0000256" key="11">
    <source>
        <dbReference type="ARBA" id="ARBA00022741"/>
    </source>
</evidence>
<evidence type="ECO:0000256" key="1">
    <source>
        <dbReference type="ARBA" id="ARBA00001393"/>
    </source>
</evidence>
<keyword evidence="8 17" id="KW-0963">Cytoplasm</keyword>
<evidence type="ECO:0000256" key="3">
    <source>
        <dbReference type="ARBA" id="ARBA00004496"/>
    </source>
</evidence>
<dbReference type="Pfam" id="PF24621">
    <property type="entry name" value="DHQS_C"/>
    <property type="match status" value="1"/>
</dbReference>
<feature type="binding site" evidence="17">
    <location>
        <begin position="133"/>
        <end position="134"/>
    </location>
    <ligand>
        <name>NAD(+)</name>
        <dbReference type="ChEBI" id="CHEBI:57540"/>
    </ligand>
</feature>
<comment type="function">
    <text evidence="17">Catalyzes the conversion of 3-deoxy-D-arabino-heptulosonate 7-phosphate (DAHP) to dehydroquinate (DHQ).</text>
</comment>
<dbReference type="CDD" id="cd08195">
    <property type="entry name" value="DHQS"/>
    <property type="match status" value="1"/>
</dbReference>
<keyword evidence="11 17" id="KW-0547">Nucleotide-binding</keyword>
<evidence type="ECO:0000256" key="2">
    <source>
        <dbReference type="ARBA" id="ARBA00001911"/>
    </source>
</evidence>
<comment type="caution">
    <text evidence="20">The sequence shown here is derived from an EMBL/GenBank/DDBJ whole genome shotgun (WGS) entry which is preliminary data.</text>
</comment>
<dbReference type="InterPro" id="IPR030963">
    <property type="entry name" value="DHQ_synth_fam"/>
</dbReference>
<dbReference type="GO" id="GO:0009073">
    <property type="term" value="P:aromatic amino acid family biosynthetic process"/>
    <property type="evidence" value="ECO:0007669"/>
    <property type="project" value="UniProtKB-KW"/>
</dbReference>
<dbReference type="GO" id="GO:0008652">
    <property type="term" value="P:amino acid biosynthetic process"/>
    <property type="evidence" value="ECO:0007669"/>
    <property type="project" value="UniProtKB-KW"/>
</dbReference>
<evidence type="ECO:0000256" key="7">
    <source>
        <dbReference type="ARBA" id="ARBA00017684"/>
    </source>
</evidence>
<feature type="binding site" evidence="17">
    <location>
        <begin position="109"/>
        <end position="113"/>
    </location>
    <ligand>
        <name>NAD(+)</name>
        <dbReference type="ChEBI" id="CHEBI:57540"/>
    </ligand>
</feature>
<protein>
    <recommendedName>
        <fullName evidence="7 17">3-dehydroquinate synthase</fullName>
        <shortName evidence="17">DHQS</shortName>
        <ecNumber evidence="6 17">4.2.3.4</ecNumber>
    </recommendedName>
</protein>
<gene>
    <name evidence="17 20" type="primary">aroB</name>
    <name evidence="20" type="ORF">K8G79_13090</name>
</gene>
<evidence type="ECO:0000256" key="10">
    <source>
        <dbReference type="ARBA" id="ARBA00022723"/>
    </source>
</evidence>
<comment type="subcellular location">
    <subcellularLocation>
        <location evidence="3 17">Cytoplasm</location>
    </subcellularLocation>
</comment>
<dbReference type="AlphaFoldDB" id="A0AAJ1AJY3"/>
<keyword evidence="13 17" id="KW-0520">NAD</keyword>
<dbReference type="GO" id="GO:0009423">
    <property type="term" value="P:chorismate biosynthetic process"/>
    <property type="evidence" value="ECO:0007669"/>
    <property type="project" value="UniProtKB-UniRule"/>
</dbReference>
<evidence type="ECO:0000256" key="12">
    <source>
        <dbReference type="ARBA" id="ARBA00022833"/>
    </source>
</evidence>
<evidence type="ECO:0000256" key="9">
    <source>
        <dbReference type="ARBA" id="ARBA00022605"/>
    </source>
</evidence>
<evidence type="ECO:0000256" key="5">
    <source>
        <dbReference type="ARBA" id="ARBA00005412"/>
    </source>
</evidence>
<evidence type="ECO:0000256" key="15">
    <source>
        <dbReference type="ARBA" id="ARBA00023239"/>
    </source>
</evidence>
<proteinExistence type="inferred from homology"/>
<evidence type="ECO:0000256" key="13">
    <source>
        <dbReference type="ARBA" id="ARBA00023027"/>
    </source>
</evidence>
<dbReference type="GO" id="GO:0000166">
    <property type="term" value="F:nucleotide binding"/>
    <property type="evidence" value="ECO:0007669"/>
    <property type="project" value="UniProtKB-KW"/>
</dbReference>
<comment type="catalytic activity">
    <reaction evidence="1 17">
        <text>7-phospho-2-dehydro-3-deoxy-D-arabino-heptonate = 3-dehydroquinate + phosphate</text>
        <dbReference type="Rhea" id="RHEA:21968"/>
        <dbReference type="ChEBI" id="CHEBI:32364"/>
        <dbReference type="ChEBI" id="CHEBI:43474"/>
        <dbReference type="ChEBI" id="CHEBI:58394"/>
        <dbReference type="EC" id="4.2.3.4"/>
    </reaction>
</comment>
<keyword evidence="10 17" id="KW-0479">Metal-binding</keyword>
<dbReference type="Proteomes" id="UP001197609">
    <property type="component" value="Unassembled WGS sequence"/>
</dbReference>
<feature type="binding site" evidence="17">
    <location>
        <position position="251"/>
    </location>
    <ligand>
        <name>Zn(2+)</name>
        <dbReference type="ChEBI" id="CHEBI:29105"/>
    </ligand>
</feature>
<dbReference type="EC" id="4.2.3.4" evidence="6 17"/>
<dbReference type="FunFam" id="3.40.50.1970:FF:000001">
    <property type="entry name" value="3-dehydroquinate synthase"/>
    <property type="match status" value="1"/>
</dbReference>
<keyword evidence="15 17" id="KW-0456">Lyase</keyword>
<feature type="domain" description="3-dehydroquinate synthase N-terminal" evidence="18">
    <location>
        <begin position="72"/>
        <end position="183"/>
    </location>
</feature>
<dbReference type="GO" id="GO:0003856">
    <property type="term" value="F:3-dehydroquinate synthase activity"/>
    <property type="evidence" value="ECO:0007669"/>
    <property type="project" value="UniProtKB-UniRule"/>
</dbReference>
<dbReference type="InterPro" id="IPR056179">
    <property type="entry name" value="DHQS_C"/>
</dbReference>
<evidence type="ECO:0000256" key="4">
    <source>
        <dbReference type="ARBA" id="ARBA00004661"/>
    </source>
</evidence>
<dbReference type="Pfam" id="PF01761">
    <property type="entry name" value="DHQ_synthase"/>
    <property type="match status" value="1"/>
</dbReference>
<dbReference type="GO" id="GO:0005737">
    <property type="term" value="C:cytoplasm"/>
    <property type="evidence" value="ECO:0007669"/>
    <property type="project" value="UniProtKB-SubCell"/>
</dbReference>
<comment type="similarity">
    <text evidence="5 17">Belongs to the sugar phosphate cyclases superfamily. Dehydroquinate synthase family.</text>
</comment>
<dbReference type="PANTHER" id="PTHR43622:SF7">
    <property type="entry name" value="3-DEHYDROQUINATE SYNTHASE, CHLOROPLASTIC"/>
    <property type="match status" value="1"/>
</dbReference>
<feature type="binding site" evidence="17">
    <location>
        <position position="188"/>
    </location>
    <ligand>
        <name>Zn(2+)</name>
        <dbReference type="ChEBI" id="CHEBI:29105"/>
    </ligand>
</feature>
<dbReference type="EMBL" id="JAIOIU010000166">
    <property type="protein sequence ID" value="MBZ0161044.1"/>
    <property type="molecule type" value="Genomic_DNA"/>
</dbReference>
<comment type="cofactor">
    <cofactor evidence="17">
        <name>Co(2+)</name>
        <dbReference type="ChEBI" id="CHEBI:48828"/>
    </cofactor>
    <cofactor evidence="17">
        <name>Zn(2+)</name>
        <dbReference type="ChEBI" id="CHEBI:29105"/>
    </cofactor>
    <text evidence="17">Binds 1 divalent metal cation per subunit. Can use either Co(2+) or Zn(2+).</text>
</comment>
<dbReference type="SUPFAM" id="SSF56796">
    <property type="entry name" value="Dehydroquinate synthase-like"/>
    <property type="match status" value="1"/>
</dbReference>
<evidence type="ECO:0000313" key="20">
    <source>
        <dbReference type="EMBL" id="MBZ0161044.1"/>
    </source>
</evidence>
<dbReference type="InterPro" id="IPR016037">
    <property type="entry name" value="DHQ_synth_AroB"/>
</dbReference>
<keyword evidence="12 17" id="KW-0862">Zinc</keyword>
<evidence type="ECO:0000256" key="17">
    <source>
        <dbReference type="HAMAP-Rule" id="MF_00110"/>
    </source>
</evidence>
<dbReference type="Gene3D" id="3.40.50.1970">
    <property type="match status" value="1"/>
</dbReference>
<comment type="cofactor">
    <cofactor evidence="2 17">
        <name>NAD(+)</name>
        <dbReference type="ChEBI" id="CHEBI:57540"/>
    </cofactor>
</comment>
<dbReference type="HAMAP" id="MF_00110">
    <property type="entry name" value="DHQ_synthase"/>
    <property type="match status" value="1"/>
</dbReference>
<feature type="binding site" evidence="17">
    <location>
        <position position="268"/>
    </location>
    <ligand>
        <name>Zn(2+)</name>
        <dbReference type="ChEBI" id="CHEBI:29105"/>
    </ligand>
</feature>
<evidence type="ECO:0000256" key="16">
    <source>
        <dbReference type="ARBA" id="ARBA00023285"/>
    </source>
</evidence>
<sequence>MDTAARVPVALGSRSYEIVVGSGLLKHVGDLCGDLLPGRRVMIVTNPAVNRLYGTTVSNSLRRAGFQVATTEIPAGERAKSLRQAAGLYRAFLDNRMDRRSVVVALGGGVIGDLAGYAAATFLRGVPLVQIPTTLLAQVDSSVGGKVAVNLPEGKNLVGAFYQPSLVVADVRTLQSLPPRQMRGGLAEVVKYGMIADRELFTYVETYLDAILRAEEESLTYLVTRSCAIKAQVVEEDEREEGMRAILNFGHTVGHALETGAGYRKLLHGEAIAVGMVVATKLSVDRGLCEQRDLDRLRTLLIRIGLPVETSLDMKRLMRTIGYDKKVRNRMIYVVLTKGIGHVTLAEISDLGELKAAVRTTRSK</sequence>
<feature type="binding site" evidence="17">
    <location>
        <position position="155"/>
    </location>
    <ligand>
        <name>NAD(+)</name>
        <dbReference type="ChEBI" id="CHEBI:57540"/>
    </ligand>
</feature>
<dbReference type="Gene3D" id="1.20.1090.10">
    <property type="entry name" value="Dehydroquinate synthase-like - alpha domain"/>
    <property type="match status" value="1"/>
</dbReference>
<dbReference type="PANTHER" id="PTHR43622">
    <property type="entry name" value="3-DEHYDROQUINATE SYNTHASE"/>
    <property type="match status" value="1"/>
</dbReference>
<keyword evidence="9 17" id="KW-0028">Amino-acid biosynthesis</keyword>
<keyword evidence="16 17" id="KW-0170">Cobalt</keyword>